<feature type="region of interest" description="Disordered" evidence="3">
    <location>
        <begin position="1"/>
        <end position="33"/>
    </location>
</feature>
<feature type="coiled-coil region" evidence="2">
    <location>
        <begin position="157"/>
        <end position="272"/>
    </location>
</feature>
<dbReference type="Pfam" id="PF13868">
    <property type="entry name" value="TPH"/>
    <property type="match status" value="1"/>
</dbReference>
<feature type="domain" description="Trichohyalin-plectin-homology" evidence="4">
    <location>
        <begin position="105"/>
        <end position="447"/>
    </location>
</feature>
<dbReference type="InterPro" id="IPR043597">
    <property type="entry name" value="TPH_dom"/>
</dbReference>
<evidence type="ECO:0000256" key="2">
    <source>
        <dbReference type="SAM" id="Coils"/>
    </source>
</evidence>
<evidence type="ECO:0000259" key="4">
    <source>
        <dbReference type="Pfam" id="PF13868"/>
    </source>
</evidence>
<dbReference type="AlphaFoldDB" id="A0A7S1Y0J5"/>
<evidence type="ECO:0000256" key="3">
    <source>
        <dbReference type="SAM" id="MobiDB-lite"/>
    </source>
</evidence>
<feature type="coiled-coil region" evidence="2">
    <location>
        <begin position="56"/>
        <end position="91"/>
    </location>
</feature>
<keyword evidence="1 2" id="KW-0175">Coiled coil</keyword>
<dbReference type="PANTHER" id="PTHR28663:SF1">
    <property type="entry name" value="CILIA- AND FLAGELLA- ASSOCIATED PROTEIN 210"/>
    <property type="match status" value="1"/>
</dbReference>
<sequence length="470" mass="56111">MNRSRGAAKGVVISRSELQRMRDSVSDVPQSTVDARRRERLTKLSEDRVKNWPNTLQAMRRKKENWKREKLAAEEAKRQELDREEAKHQATIRANAISRAQKLMYDETDRMKQLRSQKLFTEVVADRNHQVQVRAALRAKSKEEDLVHFQIMKKQLAEADAREAMELERRRENAREVARIQQGQLEECRQRYMAHLIESQKEGEAILAKAKEEIRQELEERRASIAKEKKAIYDMAEANRYLQGMKVGDDVIEAAEEEKRKQERYVIEKRERDRQAYLKKRFDEKQALRQRMIDRATSELTNFQKSEDERVERELKEARDRELAEEMRRKELQREQKRMIDESRNEQMKRHREEAEQRERDAQELAAQWRKEVEDALAQEAAEKRERREEAIRVQKFLRQQIRDKMAKRATDRERAMTEHRTNQEKLASADDAFLVVLEQEIEEARRQGKSTMLLERLRKVGPEELIAAV</sequence>
<dbReference type="PANTHER" id="PTHR28663">
    <property type="entry name" value="COILED-COIL DOMAIN-CONTAINING PROTEIN 173"/>
    <property type="match status" value="1"/>
</dbReference>
<protein>
    <recommendedName>
        <fullName evidence="4">Trichohyalin-plectin-homology domain-containing protein</fullName>
    </recommendedName>
</protein>
<dbReference type="InterPro" id="IPR039986">
    <property type="entry name" value="CFAP210"/>
</dbReference>
<gene>
    <name evidence="5" type="ORF">PPAR1163_LOCUS27706</name>
</gene>
<accession>A0A7S1Y0J5</accession>
<dbReference type="EMBL" id="HBGJ01044001">
    <property type="protein sequence ID" value="CAD9269269.1"/>
    <property type="molecule type" value="Transcribed_RNA"/>
</dbReference>
<proteinExistence type="predicted"/>
<name>A0A7S1Y0J5_9STRA</name>
<evidence type="ECO:0000256" key="1">
    <source>
        <dbReference type="ARBA" id="ARBA00023054"/>
    </source>
</evidence>
<organism evidence="5">
    <name type="scientific">Phaeomonas parva</name>
    <dbReference type="NCBI Taxonomy" id="124430"/>
    <lineage>
        <taxon>Eukaryota</taxon>
        <taxon>Sar</taxon>
        <taxon>Stramenopiles</taxon>
        <taxon>Ochrophyta</taxon>
        <taxon>Pinguiophyceae</taxon>
        <taxon>Pinguiochrysidales</taxon>
        <taxon>Pinguiochrysidaceae</taxon>
        <taxon>Phaeomonas</taxon>
    </lineage>
</organism>
<evidence type="ECO:0000313" key="5">
    <source>
        <dbReference type="EMBL" id="CAD9269269.1"/>
    </source>
</evidence>
<feature type="region of interest" description="Disordered" evidence="3">
    <location>
        <begin position="317"/>
        <end position="360"/>
    </location>
</feature>
<reference evidence="5" key="1">
    <citation type="submission" date="2021-01" db="EMBL/GenBank/DDBJ databases">
        <authorList>
            <person name="Corre E."/>
            <person name="Pelletier E."/>
            <person name="Niang G."/>
            <person name="Scheremetjew M."/>
            <person name="Finn R."/>
            <person name="Kale V."/>
            <person name="Holt S."/>
            <person name="Cochrane G."/>
            <person name="Meng A."/>
            <person name="Brown T."/>
            <person name="Cohen L."/>
        </authorList>
    </citation>
    <scope>NUCLEOTIDE SEQUENCE</scope>
    <source>
        <strain evidence="5">CCMP2877</strain>
    </source>
</reference>